<proteinExistence type="predicted"/>
<dbReference type="EMBL" id="MCGE01000023">
    <property type="protein sequence ID" value="ORZ10829.1"/>
    <property type="molecule type" value="Genomic_DNA"/>
</dbReference>
<evidence type="ECO:0000256" key="2">
    <source>
        <dbReference type="SAM" id="MobiDB-lite"/>
    </source>
</evidence>
<dbReference type="AlphaFoldDB" id="A0A1X2I780"/>
<dbReference type="Proteomes" id="UP000193560">
    <property type="component" value="Unassembled WGS sequence"/>
</dbReference>
<feature type="compositionally biased region" description="Polar residues" evidence="2">
    <location>
        <begin position="14"/>
        <end position="36"/>
    </location>
</feature>
<protein>
    <submittedName>
        <fullName evidence="3">Uncharacterized protein</fullName>
    </submittedName>
</protein>
<sequence length="227" mass="26362">MNTNNIYPKDQERQNTSQQHQQRIFQNSNPTRPLVSDSNEYIGILNTIAEMSREVINGNDNFSSHDKELATEDMKKHIMTLAHSLGANLRLPNGEPLPIETLLKEPENKDLTNDRKEWEMKSRDALRRNIQDRKEMTNKIDDLIKKAIDFQSAEVMHGTFDDQSDNELDDLPPLDPKLQEDMKKEFTDSLDLLINIQKETPLRLEQYDKIDKILNMEKSTSSTPQNL</sequence>
<reference evidence="3 4" key="1">
    <citation type="submission" date="2016-07" db="EMBL/GenBank/DDBJ databases">
        <title>Pervasive Adenine N6-methylation of Active Genes in Fungi.</title>
        <authorList>
            <consortium name="DOE Joint Genome Institute"/>
            <person name="Mondo S.J."/>
            <person name="Dannebaum R.O."/>
            <person name="Kuo R.C."/>
            <person name="Labutti K."/>
            <person name="Haridas S."/>
            <person name="Kuo A."/>
            <person name="Salamov A."/>
            <person name="Ahrendt S.R."/>
            <person name="Lipzen A."/>
            <person name="Sullivan W."/>
            <person name="Andreopoulos W.B."/>
            <person name="Clum A."/>
            <person name="Lindquist E."/>
            <person name="Daum C."/>
            <person name="Ramamoorthy G.K."/>
            <person name="Gryganskyi A."/>
            <person name="Culley D."/>
            <person name="Magnuson J.K."/>
            <person name="James T.Y."/>
            <person name="O'Malley M.A."/>
            <person name="Stajich J.E."/>
            <person name="Spatafora J.W."/>
            <person name="Visel A."/>
            <person name="Grigoriev I.V."/>
        </authorList>
    </citation>
    <scope>NUCLEOTIDE SEQUENCE [LARGE SCALE GENOMIC DNA]</scope>
    <source>
        <strain evidence="3 4">NRRL 1336</strain>
    </source>
</reference>
<feature type="region of interest" description="Disordered" evidence="2">
    <location>
        <begin position="1"/>
        <end position="36"/>
    </location>
</feature>
<name>A0A1X2I780_9FUNG</name>
<evidence type="ECO:0000256" key="1">
    <source>
        <dbReference type="SAM" id="Coils"/>
    </source>
</evidence>
<evidence type="ECO:0000313" key="4">
    <source>
        <dbReference type="Proteomes" id="UP000193560"/>
    </source>
</evidence>
<keyword evidence="4" id="KW-1185">Reference proteome</keyword>
<gene>
    <name evidence="3" type="ORF">BCR42DRAFT_422109</name>
</gene>
<accession>A0A1X2I780</accession>
<keyword evidence="1" id="KW-0175">Coiled coil</keyword>
<comment type="caution">
    <text evidence="3">The sequence shown here is derived from an EMBL/GenBank/DDBJ whole genome shotgun (WGS) entry which is preliminary data.</text>
</comment>
<organism evidence="3 4">
    <name type="scientific">Absidia repens</name>
    <dbReference type="NCBI Taxonomy" id="90262"/>
    <lineage>
        <taxon>Eukaryota</taxon>
        <taxon>Fungi</taxon>
        <taxon>Fungi incertae sedis</taxon>
        <taxon>Mucoromycota</taxon>
        <taxon>Mucoromycotina</taxon>
        <taxon>Mucoromycetes</taxon>
        <taxon>Mucorales</taxon>
        <taxon>Cunninghamellaceae</taxon>
        <taxon>Absidia</taxon>
    </lineage>
</organism>
<evidence type="ECO:0000313" key="3">
    <source>
        <dbReference type="EMBL" id="ORZ10829.1"/>
    </source>
</evidence>
<dbReference type="OrthoDB" id="10576466at2759"/>
<feature type="coiled-coil region" evidence="1">
    <location>
        <begin position="108"/>
        <end position="146"/>
    </location>
</feature>